<gene>
    <name evidence="1" type="ORF">GCM10007940_23840</name>
</gene>
<organism evidence="1 2">
    <name type="scientific">Portibacter lacus</name>
    <dbReference type="NCBI Taxonomy" id="1099794"/>
    <lineage>
        <taxon>Bacteria</taxon>
        <taxon>Pseudomonadati</taxon>
        <taxon>Bacteroidota</taxon>
        <taxon>Saprospiria</taxon>
        <taxon>Saprospirales</taxon>
        <taxon>Haliscomenobacteraceae</taxon>
        <taxon>Portibacter</taxon>
    </lineage>
</organism>
<sequence length="111" mass="12934">MEVRESLSFTIYNKAKTNFYKINPMKAMPTIKKHLISSKEHTPVYALENLTMLRMNLPKGNWLGVIERKIDRLRILTTNGEGWISTEDVAEPNQFEFKIFHDSNGMLQYGI</sequence>
<dbReference type="AlphaFoldDB" id="A0AA37SQP4"/>
<comment type="caution">
    <text evidence="1">The sequence shown here is derived from an EMBL/GenBank/DDBJ whole genome shotgun (WGS) entry which is preliminary data.</text>
</comment>
<proteinExistence type="predicted"/>
<accession>A0AA37SQP4</accession>
<reference evidence="1" key="1">
    <citation type="journal article" date="2014" name="Int. J. Syst. Evol. Microbiol.">
        <title>Complete genome sequence of Corynebacterium casei LMG S-19264T (=DSM 44701T), isolated from a smear-ripened cheese.</title>
        <authorList>
            <consortium name="US DOE Joint Genome Institute (JGI-PGF)"/>
            <person name="Walter F."/>
            <person name="Albersmeier A."/>
            <person name="Kalinowski J."/>
            <person name="Ruckert C."/>
        </authorList>
    </citation>
    <scope>NUCLEOTIDE SEQUENCE</scope>
    <source>
        <strain evidence="1">NBRC 108769</strain>
    </source>
</reference>
<reference evidence="1" key="2">
    <citation type="submission" date="2023-01" db="EMBL/GenBank/DDBJ databases">
        <title>Draft genome sequence of Portibacter lacus strain NBRC 108769.</title>
        <authorList>
            <person name="Sun Q."/>
            <person name="Mori K."/>
        </authorList>
    </citation>
    <scope>NUCLEOTIDE SEQUENCE</scope>
    <source>
        <strain evidence="1">NBRC 108769</strain>
    </source>
</reference>
<evidence type="ECO:0000313" key="2">
    <source>
        <dbReference type="Proteomes" id="UP001156666"/>
    </source>
</evidence>
<name>A0AA37SQP4_9BACT</name>
<protein>
    <submittedName>
        <fullName evidence="1">Uncharacterized protein</fullName>
    </submittedName>
</protein>
<dbReference type="Proteomes" id="UP001156666">
    <property type="component" value="Unassembled WGS sequence"/>
</dbReference>
<keyword evidence="2" id="KW-1185">Reference proteome</keyword>
<dbReference type="EMBL" id="BSOH01000014">
    <property type="protein sequence ID" value="GLR17769.1"/>
    <property type="molecule type" value="Genomic_DNA"/>
</dbReference>
<evidence type="ECO:0000313" key="1">
    <source>
        <dbReference type="EMBL" id="GLR17769.1"/>
    </source>
</evidence>